<dbReference type="SUPFAM" id="SSF57783">
    <property type="entry name" value="Zinc beta-ribbon"/>
    <property type="match status" value="1"/>
</dbReference>
<dbReference type="Pfam" id="PF01096">
    <property type="entry name" value="Zn_ribbon_TFIIS"/>
    <property type="match status" value="1"/>
</dbReference>
<dbReference type="EMBL" id="KM982401">
    <property type="protein sequence ID" value="AKI79107.1"/>
    <property type="molecule type" value="Genomic_DNA"/>
</dbReference>
<dbReference type="OrthoDB" id="16050at10239"/>
<dbReference type="InterPro" id="IPR012164">
    <property type="entry name" value="Rpa12/Rpb9/Rpc10/TFS"/>
</dbReference>
<evidence type="ECO:0000256" key="4">
    <source>
        <dbReference type="PROSITE-ProRule" id="PRU00472"/>
    </source>
</evidence>
<dbReference type="EMBL" id="HQ336222">
    <property type="protein sequence ID" value="ADO18566.1"/>
    <property type="molecule type" value="Genomic_DNA"/>
</dbReference>
<sequence length="173" mass="20747">MTTVIEFYISDKEREIVIEQLLEFFPKKKNCKDIEKGIYDFTKQYCKSDNSYLRLAQAIYIDCAKNIMFNLKDENNHTIKKIKKLIDKNKYNAYNLAFLNPEELNKDNWIKIIARKQMTEETLNQMATVEWKPCYACKNTSYHFYQLQTRSADEPMTTFYICKNCMKTYKVNN</sequence>
<dbReference type="Gene3D" id="2.20.25.10">
    <property type="match status" value="1"/>
</dbReference>
<accession>E3VZZ6</accession>
<evidence type="ECO:0000313" key="9">
    <source>
        <dbReference type="EMBL" id="AKI81003.1"/>
    </source>
</evidence>
<dbReference type="EMBL" id="KM982403">
    <property type="protein sequence ID" value="AKI81003.1"/>
    <property type="molecule type" value="Genomic_DNA"/>
</dbReference>
<name>A0A0G2Y5B3_MIMIV</name>
<dbReference type="Proteomes" id="UP000201519">
    <property type="component" value="Segment"/>
</dbReference>
<keyword evidence="1" id="KW-0479">Metal-binding</keyword>
<proteinExistence type="predicted"/>
<evidence type="ECO:0000259" key="5">
    <source>
        <dbReference type="PROSITE" id="PS51133"/>
    </source>
</evidence>
<evidence type="ECO:0000256" key="1">
    <source>
        <dbReference type="ARBA" id="ARBA00022723"/>
    </source>
</evidence>
<keyword evidence="3" id="KW-0862">Zinc</keyword>
<dbReference type="Proteomes" id="UP000274448">
    <property type="component" value="Segment"/>
</dbReference>
<reference evidence="7 10" key="1">
    <citation type="journal article" date="2011" name="Virol. J.">
        <title>Breaking the 1000-gene barrier for Mimivirus using ultra-deep genome and transcriptome sequencing.</title>
        <authorList>
            <person name="Legendre M."/>
            <person name="Santini S."/>
            <person name="Rico A."/>
            <person name="Abergel C."/>
            <person name="Claverie J.M."/>
        </authorList>
    </citation>
    <scope>NUCLEOTIDE SEQUENCE [LARGE SCALE GENOMIC DNA]</scope>
</reference>
<evidence type="ECO:0000313" key="10">
    <source>
        <dbReference type="Proteomes" id="UP000201519"/>
    </source>
</evidence>
<organismHost>
    <name type="scientific">Acanthamoeba polyphaga</name>
    <name type="common">Amoeba</name>
    <dbReference type="NCBI Taxonomy" id="5757"/>
</organismHost>
<dbReference type="PROSITE" id="PS51321">
    <property type="entry name" value="TFIIS_CENTRAL"/>
    <property type="match status" value="1"/>
</dbReference>
<dbReference type="InterPro" id="IPR003618">
    <property type="entry name" value="TFIIS_cen_dom"/>
</dbReference>
<dbReference type="PANTHER" id="PTHR11239">
    <property type="entry name" value="DNA-DIRECTED RNA POLYMERASE"/>
    <property type="match status" value="1"/>
</dbReference>
<dbReference type="SMR" id="A0A0G2Y5B3"/>
<dbReference type="PROSITE" id="PS51133">
    <property type="entry name" value="ZF_TFIIS_2"/>
    <property type="match status" value="1"/>
</dbReference>
<feature type="domain" description="TFIIS-type" evidence="5">
    <location>
        <begin position="130"/>
        <end position="170"/>
    </location>
</feature>
<evidence type="ECO:0000313" key="12">
    <source>
        <dbReference type="Proteomes" id="UP000274448"/>
    </source>
</evidence>
<protein>
    <submittedName>
        <fullName evidence="7">Transcription factor S-II-related protein</fullName>
    </submittedName>
</protein>
<feature type="domain" description="TFIIS central" evidence="6">
    <location>
        <begin position="9"/>
        <end position="132"/>
    </location>
</feature>
<evidence type="ECO:0000313" key="8">
    <source>
        <dbReference type="EMBL" id="AKI79107.1"/>
    </source>
</evidence>
<evidence type="ECO:0000313" key="11">
    <source>
        <dbReference type="Proteomes" id="UP000241474"/>
    </source>
</evidence>
<reference evidence="11 12" key="2">
    <citation type="submission" date="2014-10" db="EMBL/GenBank/DDBJ databases">
        <title>Pan-genome analysis of Brazilian lineage A amoebal mimiviruses.</title>
        <authorList>
            <person name="Assis F.L."/>
            <person name="Abrahao J.S."/>
            <person name="Kroon E.G."/>
            <person name="Dornas F.P."/>
            <person name="Andrade K.R."/>
            <person name="Borato P.V.M."/>
            <person name="Pilotto M.R."/>
            <person name="Benamar S."/>
            <person name="LaScola B."/>
            <person name="Colson P."/>
        </authorList>
    </citation>
    <scope>NUCLEOTIDE SEQUENCE [LARGE SCALE GENOMIC DNA]</scope>
    <source>
        <strain evidence="9 12">Amazonia</strain>
        <strain evidence="8 11">Oyster</strain>
    </source>
</reference>
<evidence type="ECO:0000259" key="6">
    <source>
        <dbReference type="PROSITE" id="PS51321"/>
    </source>
</evidence>
<keyword evidence="10" id="KW-1185">Reference proteome</keyword>
<dbReference type="PANTHER" id="PTHR11239:SF12">
    <property type="entry name" value="DNA-DIRECTED RNA POLYMERASE III SUBUNIT RPC10"/>
    <property type="match status" value="1"/>
</dbReference>
<dbReference type="RefSeq" id="YP_003986841.1">
    <property type="nucleotide sequence ID" value="NC_014649.1"/>
</dbReference>
<dbReference type="SMART" id="SM00440">
    <property type="entry name" value="ZnF_C2C2"/>
    <property type="match status" value="1"/>
</dbReference>
<evidence type="ECO:0000313" key="7">
    <source>
        <dbReference type="EMBL" id="ADO18566.1"/>
    </source>
</evidence>
<keyword evidence="2 4" id="KW-0863">Zinc-finger</keyword>
<evidence type="ECO:0000256" key="3">
    <source>
        <dbReference type="ARBA" id="ARBA00022833"/>
    </source>
</evidence>
<dbReference type="GO" id="GO:0008270">
    <property type="term" value="F:zinc ion binding"/>
    <property type="evidence" value="ECO:0007669"/>
    <property type="project" value="UniProtKB-KW"/>
</dbReference>
<dbReference type="GO" id="GO:0003899">
    <property type="term" value="F:DNA-directed RNA polymerase activity"/>
    <property type="evidence" value="ECO:0007669"/>
    <property type="project" value="InterPro"/>
</dbReference>
<accession>A0A0G2Y5B3</accession>
<gene>
    <name evidence="7" type="primary">R339</name>
</gene>
<dbReference type="GO" id="GO:0006386">
    <property type="term" value="P:termination of RNA polymerase III transcription"/>
    <property type="evidence" value="ECO:0007669"/>
    <property type="project" value="TreeGrafter"/>
</dbReference>
<dbReference type="InterPro" id="IPR001222">
    <property type="entry name" value="Znf_TFIIS"/>
</dbReference>
<dbReference type="GeneID" id="9924956"/>
<organism evidence="7 10">
    <name type="scientific">Acanthamoeba polyphaga mimivirus</name>
    <name type="common">APMV</name>
    <dbReference type="NCBI Taxonomy" id="212035"/>
    <lineage>
        <taxon>Viruses</taxon>
        <taxon>Varidnaviria</taxon>
        <taxon>Bamfordvirae</taxon>
        <taxon>Nucleocytoviricota</taxon>
        <taxon>Megaviricetes</taxon>
        <taxon>Imitervirales</taxon>
        <taxon>Mimiviridae</taxon>
        <taxon>Megamimivirinae</taxon>
        <taxon>Mimivirus</taxon>
        <taxon>Mimivirus bradfordmassiliense</taxon>
    </lineage>
</organism>
<dbReference type="CDD" id="cd00656">
    <property type="entry name" value="Zn-ribbon"/>
    <property type="match status" value="1"/>
</dbReference>
<dbReference type="Proteomes" id="UP000241474">
    <property type="component" value="Segment"/>
</dbReference>
<evidence type="ECO:0000256" key="2">
    <source>
        <dbReference type="ARBA" id="ARBA00022771"/>
    </source>
</evidence>
<dbReference type="GO" id="GO:0003676">
    <property type="term" value="F:nucleic acid binding"/>
    <property type="evidence" value="ECO:0007669"/>
    <property type="project" value="InterPro"/>
</dbReference>
<dbReference type="KEGG" id="vg:9924956"/>